<name>A0A424YZ31_9EURY</name>
<evidence type="ECO:0000313" key="3">
    <source>
        <dbReference type="Proteomes" id="UP000284763"/>
    </source>
</evidence>
<proteinExistence type="predicted"/>
<dbReference type="Pfam" id="PF26233">
    <property type="entry name" value="NicX"/>
    <property type="match status" value="1"/>
</dbReference>
<evidence type="ECO:0008006" key="4">
    <source>
        <dbReference type="Google" id="ProtNLM"/>
    </source>
</evidence>
<protein>
    <recommendedName>
        <fullName evidence="4">Aminopeptidase</fullName>
    </recommendedName>
</protein>
<accession>A0A424YZ31</accession>
<dbReference type="Proteomes" id="UP000284763">
    <property type="component" value="Unassembled WGS sequence"/>
</dbReference>
<keyword evidence="1" id="KW-0479">Metal-binding</keyword>
<organism evidence="2 3">
    <name type="scientific">Methanosalsum natronophilum</name>
    <dbReference type="NCBI Taxonomy" id="768733"/>
    <lineage>
        <taxon>Archaea</taxon>
        <taxon>Methanobacteriati</taxon>
        <taxon>Methanobacteriota</taxon>
        <taxon>Stenosarchaea group</taxon>
        <taxon>Methanomicrobia</taxon>
        <taxon>Methanosarcinales</taxon>
        <taxon>Methanosarcinaceae</taxon>
        <taxon>Methanosalsum</taxon>
    </lineage>
</organism>
<dbReference type="SUPFAM" id="SSF144052">
    <property type="entry name" value="Thermophilic metalloprotease-like"/>
    <property type="match status" value="1"/>
</dbReference>
<evidence type="ECO:0000256" key="1">
    <source>
        <dbReference type="ARBA" id="ARBA00022723"/>
    </source>
</evidence>
<sequence>MKMKKTAEKIIIDCLGAKSNESALIITDSGADKEISNALFSSAAECCHEAIMMTIKPRDENGQEPPIIVAEAMKHADIIIAQTSKSLTHTKARVEACRCGSRVVSMPGVTREMMLKGGLDADYYSIQDYALKLYDKLKNVKKISLMSDAGTNVEFDVQGCTWVLDTGICRLPGDMSNLPAGEIFVPPNDANGIVVIDGSMAGIGILDEPIEIKVKNGNAVGFTGKYAKKLEDLVDSVGPKGRNIAELGIGLNQTAILRGIVLEDEKVANTVHVALGSNASFGGNIDVQLHLDGVINEPTIYIDGTLLQQTVQ</sequence>
<comment type="caution">
    <text evidence="2">The sequence shown here is derived from an EMBL/GenBank/DDBJ whole genome shotgun (WGS) entry which is preliminary data.</text>
</comment>
<dbReference type="AlphaFoldDB" id="A0A424YZ31"/>
<reference evidence="2 3" key="1">
    <citation type="submission" date="2018-08" db="EMBL/GenBank/DDBJ databases">
        <title>The metabolism and importance of syntrophic acetate oxidation coupled to methane or sulfide production in haloalkaline environments.</title>
        <authorList>
            <person name="Timmers P.H.A."/>
            <person name="Vavourakis C.D."/>
            <person name="Sorokin D.Y."/>
            <person name="Sinninghe Damste J.S."/>
            <person name="Muyzer G."/>
            <person name="Stams A.J.M."/>
            <person name="Plugge C.M."/>
        </authorList>
    </citation>
    <scope>NUCLEOTIDE SEQUENCE [LARGE SCALE GENOMIC DNA]</scope>
    <source>
        <strain evidence="2">MSAO_Arc3</strain>
    </source>
</reference>
<evidence type="ECO:0000313" key="2">
    <source>
        <dbReference type="EMBL" id="RQD86551.1"/>
    </source>
</evidence>
<dbReference type="PANTHER" id="PTHR34448">
    <property type="entry name" value="AMINOPEPTIDASE"/>
    <property type="match status" value="1"/>
</dbReference>
<dbReference type="GO" id="GO:0046872">
    <property type="term" value="F:metal ion binding"/>
    <property type="evidence" value="ECO:0007669"/>
    <property type="project" value="UniProtKB-KW"/>
</dbReference>
<gene>
    <name evidence="2" type="ORF">D5R95_03825</name>
</gene>
<dbReference type="PANTHER" id="PTHR34448:SF1">
    <property type="entry name" value="BLL6088 PROTEIN"/>
    <property type="match status" value="1"/>
</dbReference>
<dbReference type="EMBL" id="QZAB01000256">
    <property type="protein sequence ID" value="RQD86551.1"/>
    <property type="molecule type" value="Genomic_DNA"/>
</dbReference>
<dbReference type="InterPro" id="IPR052170">
    <property type="entry name" value="M29_Exopeptidase"/>
</dbReference>
<dbReference type="InterPro" id="IPR058739">
    <property type="entry name" value="NicX"/>
</dbReference>